<accession>A0A2R4X3W4</accession>
<feature type="region of interest" description="Disordered" evidence="1">
    <location>
        <begin position="1151"/>
        <end position="1170"/>
    </location>
</feature>
<name>A0A2R4X3W4_9EURY</name>
<dbReference type="KEGG" id="harc:HARCEL1_12595"/>
<sequence>MRLVDGYAEIKDIDVQNVLADEFDIETAGVHILPCSYRSTTIEEDRVQLVPVESHGEGGNVSETYTRTVFWRGDDAPETELRIPPDSIGLSVFVIDEAISDNSRSSNILSKAGNDWGIVQLRSYPQYVRELLGSTQRQLGRTGETGPSSKGLSDAALSFFAGAVADQERERLDPTEGAYLNHNNVQKHTYNSERRRNLLNRLAVRQNCLRADLLDQSDGMAHRIADVRLPPKWQALRDVNEPIDTWERLSLDFDEQTTTSVEPVNGGPTVRPPNDDRWQFLADQGISPTTAAKLLGILGLSSFPKVDALAQTETPKGGRDHWNPLEWNVGDVRSEVDQRSISSLRTTLQQVIDRTAVGSRGEDSGSYLDLITAPEFGPQTTAGHSDYCSVKDLRGRYTETELATEPSAVEGGLDSYDIALEAWIWISTEGPDDPFARLGVEYVCDLLATHGDRLEQSILSTGWSCRADHGGRHGWTETVPTLLNWQLRAASMWREHNAVHTPDWWSDNSILWAVKRAGEGSQTGSWLPTVDVASTEVDVSIWETLGVRPLEELSAPEAALRLQKIQEELAAAPLMSEMDNPVTLEQLATGGIADGWKTVYSRLITPIADYLDRDDTTLGELPFLTHFPVKAGDRWASVPVELVRDRESYWFSDSQQLPWEDRNGSWEGPWVVETPTVGRGAALAEALDCKFRTQAGDRPQLSAAQLDASANPEMDERLAAKLRSRRPLILAALSAETSETFQPGHSEDLEVAIDHIRSVPEEVFVGYRERFSLQDTRFGERSAVYPLGGKGTQAGTTRYGIAYNVTSVDENNPDPTIFTEALQVLFERSRSTYLRLALADEEDVLAADLDVDAVRRAIGQGSGDALRSDIEAAATLLDTVGVSVDPDQVLSRLDDRLAEADTDAYSVRTNIRQAIGNGTPDTDALKPFIDATQSASEPAVEMVQTLLSDRAALVDDCPCKTLSQTIAPERFVTWADDHHPIFQEHHSLPKEQAQRLEKVCRIWWNADKETRRTDLRDVQEWRIETRQQPAEWSWSRPPLAYRLLETDDKTGEENCWLSLGSAAVDDLSEAILTVICNDGSPESGSGEESRDGNETLCRSLRQYLETGTFPDIHDISGPEETHTRRVREQAFETILAEPIRFDARDSVEVSGRIQSRDAGYGSGGSSELTDRPEFAEEVIFASVCSQLQTWANETDDWQQRLGEHLQPIVNESSPCPWHNPGRCSDLNRLERTPERLARRLQHSIEAGKTTRSDDPPRLAFVAADERGPGYDILDITGRVAGTAVDTTAQPTPVEVKAVVGEAPYTVRFTVNEFRRALKFVRHDVPYRIQLVRVVGDEVGSLDSMSVTLAPGVTFWTPSDLYAYLPDLDLQAVEDVPDNVVDCIVATTLERTIRGGYLRITFD</sequence>
<evidence type="ECO:0000313" key="2">
    <source>
        <dbReference type="EMBL" id="AWB28480.1"/>
    </source>
</evidence>
<proteinExistence type="predicted"/>
<dbReference type="Proteomes" id="UP000244727">
    <property type="component" value="Chromosome"/>
</dbReference>
<keyword evidence="3" id="KW-1185">Reference proteome</keyword>
<evidence type="ECO:0000256" key="1">
    <source>
        <dbReference type="SAM" id="MobiDB-lite"/>
    </source>
</evidence>
<evidence type="ECO:0000313" key="3">
    <source>
        <dbReference type="Proteomes" id="UP000244727"/>
    </source>
</evidence>
<gene>
    <name evidence="2" type="ORF">HARCEL1_12595</name>
</gene>
<reference evidence="2 3" key="1">
    <citation type="submission" date="2018-04" db="EMBL/GenBank/DDBJ databases">
        <title>Halococcoides cellulosivorans gen. nov., sp. nov., an extremely halophilic cellulose-utilizing haloarchaeon from hypersaline lakes.</title>
        <authorList>
            <person name="Sorokin D.Y."/>
            <person name="Toshchakov S.V."/>
            <person name="Samarov N.I."/>
            <person name="Korzhenkov A."/>
            <person name="Kublanov I.V."/>
        </authorList>
    </citation>
    <scope>NUCLEOTIDE SEQUENCE [LARGE SCALE GENOMIC DNA]</scope>
    <source>
        <strain evidence="2 3">HArcel1</strain>
    </source>
</reference>
<organism evidence="2 3">
    <name type="scientific">Halococcoides cellulosivorans</name>
    <dbReference type="NCBI Taxonomy" id="1679096"/>
    <lineage>
        <taxon>Archaea</taxon>
        <taxon>Methanobacteriati</taxon>
        <taxon>Methanobacteriota</taxon>
        <taxon>Stenosarchaea group</taxon>
        <taxon>Halobacteria</taxon>
        <taxon>Halobacteriales</taxon>
        <taxon>Haloarculaceae</taxon>
        <taxon>Halococcoides</taxon>
    </lineage>
</organism>
<protein>
    <submittedName>
        <fullName evidence="2">Uncharacterized protein</fullName>
    </submittedName>
</protein>
<dbReference type="EMBL" id="CP028858">
    <property type="protein sequence ID" value="AWB28480.1"/>
    <property type="molecule type" value="Genomic_DNA"/>
</dbReference>